<dbReference type="GO" id="GO:0009029">
    <property type="term" value="F:lipid-A 4'-kinase activity"/>
    <property type="evidence" value="ECO:0007669"/>
    <property type="project" value="UniProtKB-UniRule"/>
</dbReference>
<proteinExistence type="inferred from homology"/>
<dbReference type="InterPro" id="IPR027417">
    <property type="entry name" value="P-loop_NTPase"/>
</dbReference>
<keyword evidence="11 13" id="KW-0443">Lipid metabolism</keyword>
<keyword evidence="9 13" id="KW-0418">Kinase</keyword>
<accession>A0A1I6X3I7</accession>
<evidence type="ECO:0000256" key="8">
    <source>
        <dbReference type="ARBA" id="ARBA00022741"/>
    </source>
</evidence>
<dbReference type="NCBIfam" id="TIGR00682">
    <property type="entry name" value="lpxK"/>
    <property type="match status" value="1"/>
</dbReference>
<comment type="pathway">
    <text evidence="2 13">Glycolipid biosynthesis; lipid IV(A) biosynthesis; lipid IV(A) from (3R)-3-hydroxytetradecanoyl-[acyl-carrier-protein] and UDP-N-acetyl-alpha-D-glucosamine: step 6/6.</text>
</comment>
<evidence type="ECO:0000256" key="11">
    <source>
        <dbReference type="ARBA" id="ARBA00023098"/>
    </source>
</evidence>
<keyword evidence="5 13" id="KW-0444">Lipid biosynthesis</keyword>
<keyword evidence="8 13" id="KW-0547">Nucleotide-binding</keyword>
<comment type="function">
    <text evidence="1 13">Transfers the gamma-phosphate of ATP to the 4'-position of a tetraacyldisaccharide 1-phosphate intermediate (termed DS-1-P) to form tetraacyldisaccharide 1,4'-bis-phosphate (lipid IVA).</text>
</comment>
<dbReference type="EMBL" id="FPAQ01000001">
    <property type="protein sequence ID" value="SFT32790.1"/>
    <property type="molecule type" value="Genomic_DNA"/>
</dbReference>
<protein>
    <recommendedName>
        <fullName evidence="4 13">Tetraacyldisaccharide 4'-kinase</fullName>
        <ecNumber evidence="3 13">2.7.1.130</ecNumber>
    </recommendedName>
    <alternativeName>
        <fullName evidence="12 13">Lipid A 4'-kinase</fullName>
    </alternativeName>
</protein>
<evidence type="ECO:0000256" key="13">
    <source>
        <dbReference type="HAMAP-Rule" id="MF_00409"/>
    </source>
</evidence>
<comment type="catalytic activity">
    <reaction evidence="13">
        <text>a lipid A disaccharide + ATP = a lipid IVA + ADP + H(+)</text>
        <dbReference type="Rhea" id="RHEA:67840"/>
        <dbReference type="ChEBI" id="CHEBI:15378"/>
        <dbReference type="ChEBI" id="CHEBI:30616"/>
        <dbReference type="ChEBI" id="CHEBI:176343"/>
        <dbReference type="ChEBI" id="CHEBI:176425"/>
        <dbReference type="ChEBI" id="CHEBI:456216"/>
        <dbReference type="EC" id="2.7.1.130"/>
    </reaction>
</comment>
<evidence type="ECO:0000256" key="3">
    <source>
        <dbReference type="ARBA" id="ARBA00012071"/>
    </source>
</evidence>
<reference evidence="14 15" key="1">
    <citation type="submission" date="2016-10" db="EMBL/GenBank/DDBJ databases">
        <authorList>
            <person name="de Groot N.N."/>
        </authorList>
    </citation>
    <scope>NUCLEOTIDE SEQUENCE [LARGE SCALE GENOMIC DNA]</scope>
    <source>
        <strain evidence="14 15">CGMCC 1.6493</strain>
    </source>
</reference>
<evidence type="ECO:0000256" key="12">
    <source>
        <dbReference type="ARBA" id="ARBA00029757"/>
    </source>
</evidence>
<dbReference type="AlphaFoldDB" id="A0A1I6X3I7"/>
<evidence type="ECO:0000313" key="14">
    <source>
        <dbReference type="EMBL" id="SFT32790.1"/>
    </source>
</evidence>
<comment type="similarity">
    <text evidence="13">Belongs to the LpxK family.</text>
</comment>
<evidence type="ECO:0000256" key="2">
    <source>
        <dbReference type="ARBA" id="ARBA00004870"/>
    </source>
</evidence>
<dbReference type="Pfam" id="PF02606">
    <property type="entry name" value="LpxK"/>
    <property type="match status" value="1"/>
</dbReference>
<dbReference type="PANTHER" id="PTHR42724:SF1">
    <property type="entry name" value="TETRAACYLDISACCHARIDE 4'-KINASE, MITOCHONDRIAL-RELATED"/>
    <property type="match status" value="1"/>
</dbReference>
<evidence type="ECO:0000256" key="6">
    <source>
        <dbReference type="ARBA" id="ARBA00022556"/>
    </source>
</evidence>
<dbReference type="SUPFAM" id="SSF52540">
    <property type="entry name" value="P-loop containing nucleoside triphosphate hydrolases"/>
    <property type="match status" value="1"/>
</dbReference>
<keyword evidence="6 13" id="KW-0441">Lipid A biosynthesis</keyword>
<dbReference type="UniPathway" id="UPA00359">
    <property type="reaction ID" value="UER00482"/>
</dbReference>
<keyword evidence="10 13" id="KW-0067">ATP-binding</keyword>
<evidence type="ECO:0000256" key="1">
    <source>
        <dbReference type="ARBA" id="ARBA00002274"/>
    </source>
</evidence>
<evidence type="ECO:0000256" key="7">
    <source>
        <dbReference type="ARBA" id="ARBA00022679"/>
    </source>
</evidence>
<evidence type="ECO:0000313" key="15">
    <source>
        <dbReference type="Proteomes" id="UP000199594"/>
    </source>
</evidence>
<dbReference type="RefSeq" id="WP_089846154.1">
    <property type="nucleotide sequence ID" value="NZ_FPAQ01000001.1"/>
</dbReference>
<keyword evidence="7 13" id="KW-0808">Transferase</keyword>
<dbReference type="Proteomes" id="UP000199594">
    <property type="component" value="Unassembled WGS sequence"/>
</dbReference>
<sequence length="345" mass="36968">MTGLGERWLTAAYRGDAWLAALRPLEALYRLAVRRRAAAYASGRKAVWQAPVPVIVVGNVTLGGTGKSPLVAWLARHLAEQGWSPGILSRGYGGRSEHYPLLLDASTPVTACGDEPRMLADQTGLPVVVDPDRPRGARRLLEAGCDILLGDDGLQHLALGRDLELVVVDGRRGLGNGRCLPAGPLREPLSRLDRVDALVINGTPAFTPPPGAHAMALEPAAWRRLGDGQRRPLSPLPFEGAVHAIAGIGHPPRFFATLADQGVEAIPHAFADHHHYTADDLVFGDDRPLVMTAKDAVKCRGLAPDESWVLEVEAQPDAAFRAWLAQRLDALSSSYPTPGEARATN</sequence>
<dbReference type="OrthoDB" id="9766423at2"/>
<dbReference type="PANTHER" id="PTHR42724">
    <property type="entry name" value="TETRAACYLDISACCHARIDE 4'-KINASE"/>
    <property type="match status" value="1"/>
</dbReference>
<comment type="caution">
    <text evidence="13">Lacks conserved residue(s) required for the propagation of feature annotation.</text>
</comment>
<evidence type="ECO:0000256" key="4">
    <source>
        <dbReference type="ARBA" id="ARBA00016436"/>
    </source>
</evidence>
<name>A0A1I6X3I7_9GAMM</name>
<organism evidence="14 15">
    <name type="scientific">Halomonas saccharevitans</name>
    <dbReference type="NCBI Taxonomy" id="416872"/>
    <lineage>
        <taxon>Bacteria</taxon>
        <taxon>Pseudomonadati</taxon>
        <taxon>Pseudomonadota</taxon>
        <taxon>Gammaproteobacteria</taxon>
        <taxon>Oceanospirillales</taxon>
        <taxon>Halomonadaceae</taxon>
        <taxon>Halomonas</taxon>
    </lineage>
</organism>
<gene>
    <name evidence="13" type="primary">lpxK</name>
    <name evidence="14" type="ORF">SAMN04487956_101142</name>
</gene>
<dbReference type="GO" id="GO:0005524">
    <property type="term" value="F:ATP binding"/>
    <property type="evidence" value="ECO:0007669"/>
    <property type="project" value="UniProtKB-UniRule"/>
</dbReference>
<dbReference type="HAMAP" id="MF_00409">
    <property type="entry name" value="LpxK"/>
    <property type="match status" value="1"/>
</dbReference>
<dbReference type="GO" id="GO:0009245">
    <property type="term" value="P:lipid A biosynthetic process"/>
    <property type="evidence" value="ECO:0007669"/>
    <property type="project" value="UniProtKB-UniRule"/>
</dbReference>
<dbReference type="EC" id="2.7.1.130" evidence="3 13"/>
<evidence type="ECO:0000256" key="10">
    <source>
        <dbReference type="ARBA" id="ARBA00022840"/>
    </source>
</evidence>
<dbReference type="GO" id="GO:0009244">
    <property type="term" value="P:lipopolysaccharide core region biosynthetic process"/>
    <property type="evidence" value="ECO:0007669"/>
    <property type="project" value="TreeGrafter"/>
</dbReference>
<dbReference type="InterPro" id="IPR003758">
    <property type="entry name" value="LpxK"/>
</dbReference>
<evidence type="ECO:0000256" key="9">
    <source>
        <dbReference type="ARBA" id="ARBA00022777"/>
    </source>
</evidence>
<dbReference type="GO" id="GO:0005886">
    <property type="term" value="C:plasma membrane"/>
    <property type="evidence" value="ECO:0007669"/>
    <property type="project" value="TreeGrafter"/>
</dbReference>
<evidence type="ECO:0000256" key="5">
    <source>
        <dbReference type="ARBA" id="ARBA00022516"/>
    </source>
</evidence>